<dbReference type="Pfam" id="PF00631">
    <property type="entry name" value="G-gamma"/>
    <property type="match status" value="1"/>
</dbReference>
<evidence type="ECO:0000313" key="8">
    <source>
        <dbReference type="Proteomes" id="UP000619265"/>
    </source>
</evidence>
<protein>
    <recommendedName>
        <fullName evidence="6">G protein gamma domain-containing protein</fullName>
    </recommendedName>
</protein>
<name>A0A833USV6_JUGRE</name>
<accession>A0A833USV6</accession>
<dbReference type="InterPro" id="IPR015898">
    <property type="entry name" value="G-protein_gamma-like_dom"/>
</dbReference>
<keyword evidence="3" id="KW-0175">Coiled coil</keyword>
<evidence type="ECO:0000256" key="5">
    <source>
        <dbReference type="ARBA" id="ARBA00023224"/>
    </source>
</evidence>
<reference evidence="7" key="2">
    <citation type="submission" date="2020-03" db="EMBL/GenBank/DDBJ databases">
        <title>Walnut 2.0.</title>
        <authorList>
            <person name="Marrano A."/>
            <person name="Britton M."/>
            <person name="Zimin A.V."/>
            <person name="Zaini P.A."/>
            <person name="Workman R."/>
            <person name="Puiu D."/>
            <person name="Bianco L."/>
            <person name="Allen B.J."/>
            <person name="Troggio M."/>
            <person name="Leslie C.A."/>
            <person name="Timp W."/>
            <person name="Dendekar A."/>
            <person name="Salzberg S.L."/>
            <person name="Neale D.B."/>
        </authorList>
    </citation>
    <scope>NUCLEOTIDE SEQUENCE</scope>
    <source>
        <tissue evidence="7">Leaves</tissue>
    </source>
</reference>
<evidence type="ECO:0000256" key="3">
    <source>
        <dbReference type="ARBA" id="ARBA00023054"/>
    </source>
</evidence>
<feature type="domain" description="G protein gamma" evidence="6">
    <location>
        <begin position="104"/>
        <end position="153"/>
    </location>
</feature>
<dbReference type="EMBL" id="LIHL02000008">
    <property type="protein sequence ID" value="KAF5461502.1"/>
    <property type="molecule type" value="Genomic_DNA"/>
</dbReference>
<dbReference type="InterPro" id="IPR045878">
    <property type="entry name" value="GG1/2"/>
</dbReference>
<dbReference type="AlphaFoldDB" id="A0A833USV6"/>
<organism evidence="7 8">
    <name type="scientific">Juglans regia</name>
    <name type="common">English walnut</name>
    <dbReference type="NCBI Taxonomy" id="51240"/>
    <lineage>
        <taxon>Eukaryota</taxon>
        <taxon>Viridiplantae</taxon>
        <taxon>Streptophyta</taxon>
        <taxon>Embryophyta</taxon>
        <taxon>Tracheophyta</taxon>
        <taxon>Spermatophyta</taxon>
        <taxon>Magnoliopsida</taxon>
        <taxon>eudicotyledons</taxon>
        <taxon>Gunneridae</taxon>
        <taxon>Pentapetalae</taxon>
        <taxon>rosids</taxon>
        <taxon>fabids</taxon>
        <taxon>Fagales</taxon>
        <taxon>Juglandaceae</taxon>
        <taxon>Juglans</taxon>
    </lineage>
</organism>
<dbReference type="Proteomes" id="UP000619265">
    <property type="component" value="Unassembled WGS sequence"/>
</dbReference>
<evidence type="ECO:0000256" key="4">
    <source>
        <dbReference type="ARBA" id="ARBA00023136"/>
    </source>
</evidence>
<dbReference type="PANTHER" id="PTHR35129">
    <property type="entry name" value="GUANINE NUCLEOTIDE-BINDING PROTEIN SUBUNIT GAMMA 1"/>
    <property type="match status" value="1"/>
</dbReference>
<dbReference type="PANTHER" id="PTHR35129:SF5">
    <property type="entry name" value="GUANINE NUCLEOTIDE-BINDING PROTEIN SUBUNIT GAMMA 2"/>
    <property type="match status" value="1"/>
</dbReference>
<keyword evidence="4" id="KW-0472">Membrane</keyword>
<gene>
    <name evidence="7" type="ORF">F2P56_017592</name>
</gene>
<evidence type="ECO:0000256" key="2">
    <source>
        <dbReference type="ARBA" id="ARBA00022475"/>
    </source>
</evidence>
<dbReference type="GO" id="GO:0007186">
    <property type="term" value="P:G protein-coupled receptor signaling pathway"/>
    <property type="evidence" value="ECO:0007669"/>
    <property type="project" value="InterPro"/>
</dbReference>
<comment type="caution">
    <text evidence="7">The sequence shown here is derived from an EMBL/GenBank/DDBJ whole genome shotgun (WGS) entry which is preliminary data.</text>
</comment>
<reference evidence="7" key="1">
    <citation type="submission" date="2015-10" db="EMBL/GenBank/DDBJ databases">
        <authorList>
            <person name="Martinez-Garcia P.J."/>
            <person name="Crepeau M.W."/>
            <person name="Puiu D."/>
            <person name="Gonzalez-Ibeas D."/>
            <person name="Whalen J."/>
            <person name="Stevens K."/>
            <person name="Paul R."/>
            <person name="Butterfield T."/>
            <person name="Britton M."/>
            <person name="Reagan R."/>
            <person name="Chakraborty S."/>
            <person name="Walawage S.L."/>
            <person name="Vasquez-Gross H.A."/>
            <person name="Cardeno C."/>
            <person name="Famula R."/>
            <person name="Pratt K."/>
            <person name="Kuruganti S."/>
            <person name="Aradhya M.K."/>
            <person name="Leslie C.A."/>
            <person name="Dandekar A.M."/>
            <person name="Salzberg S.L."/>
            <person name="Wegrzyn J.L."/>
            <person name="Langley C.H."/>
            <person name="Neale D.B."/>
        </authorList>
    </citation>
    <scope>NUCLEOTIDE SEQUENCE</scope>
    <source>
        <tissue evidence="7">Leaves</tissue>
    </source>
</reference>
<sequence>VQNLVPHYLSLSLSLSLSLHHWHRPFLSSLPIAVRIYLMDEPAPVMKDVDEEQQLQQQSSSPGVPLHPQANAKADSYTAFFGKHRMTAAISNLHNQINMIQVVMQEELEQLETLGNSSIVCKEFISSIDSVRDPLLPSTVGPADVSWDRWFRGAHNSRNHKRWI</sequence>
<feature type="non-terminal residue" evidence="7">
    <location>
        <position position="1"/>
    </location>
</feature>
<keyword evidence="5" id="KW-0807">Transducer</keyword>
<evidence type="ECO:0000313" key="7">
    <source>
        <dbReference type="EMBL" id="KAF5461502.1"/>
    </source>
</evidence>
<proteinExistence type="predicted"/>
<keyword evidence="2" id="KW-1003">Cell membrane</keyword>
<dbReference type="Gramene" id="Jr08_02360_p1">
    <property type="protein sequence ID" value="cds.Jr08_02360_p1"/>
    <property type="gene ID" value="Jr08_02360"/>
</dbReference>
<comment type="subcellular location">
    <subcellularLocation>
        <location evidence="1">Cell membrane</location>
    </subcellularLocation>
</comment>
<dbReference type="GO" id="GO:0005886">
    <property type="term" value="C:plasma membrane"/>
    <property type="evidence" value="ECO:0007669"/>
    <property type="project" value="UniProtKB-SubCell"/>
</dbReference>
<evidence type="ECO:0000256" key="1">
    <source>
        <dbReference type="ARBA" id="ARBA00004236"/>
    </source>
</evidence>
<evidence type="ECO:0000259" key="6">
    <source>
        <dbReference type="Pfam" id="PF00631"/>
    </source>
</evidence>